<accession>A0A444Z6F4</accession>
<protein>
    <submittedName>
        <fullName evidence="2">Uncharacterized protein</fullName>
    </submittedName>
</protein>
<dbReference type="AlphaFoldDB" id="A0A444Z6F4"/>
<name>A0A444Z6F4_ARAHY</name>
<evidence type="ECO:0000256" key="1">
    <source>
        <dbReference type="SAM" id="MobiDB-lite"/>
    </source>
</evidence>
<sequence>MVPNPNYVPVSTATTTPPSAQQHTVLTTPPPATNTAVLESSHGSQLADAPPPPPIVRMTIWPDGETAFAPNKNGYTQEMTNVIELMYDHPWPSYKKIPTETRERCFFVKLNFIWDKENDTLIKKIYNHRMGRQLQDVHERRDHLTSWLCWKIKKALHQRLTNRANRTSTRSSKYTGGSAIFMKTKVRLSKSLDRDATLAETFKYTHTLKENKERFADQNCIAQKLNKTRESYQKILTRVTDMDELRLEWRKHLERAASTDGAADGGVPGSDVR</sequence>
<organism evidence="2 3">
    <name type="scientific">Arachis hypogaea</name>
    <name type="common">Peanut</name>
    <dbReference type="NCBI Taxonomy" id="3818"/>
    <lineage>
        <taxon>Eukaryota</taxon>
        <taxon>Viridiplantae</taxon>
        <taxon>Streptophyta</taxon>
        <taxon>Embryophyta</taxon>
        <taxon>Tracheophyta</taxon>
        <taxon>Spermatophyta</taxon>
        <taxon>Magnoliopsida</taxon>
        <taxon>eudicotyledons</taxon>
        <taxon>Gunneridae</taxon>
        <taxon>Pentapetalae</taxon>
        <taxon>rosids</taxon>
        <taxon>fabids</taxon>
        <taxon>Fabales</taxon>
        <taxon>Fabaceae</taxon>
        <taxon>Papilionoideae</taxon>
        <taxon>50 kb inversion clade</taxon>
        <taxon>dalbergioids sensu lato</taxon>
        <taxon>Dalbergieae</taxon>
        <taxon>Pterocarpus clade</taxon>
        <taxon>Arachis</taxon>
    </lineage>
</organism>
<comment type="caution">
    <text evidence="2">The sequence shown here is derived from an EMBL/GenBank/DDBJ whole genome shotgun (WGS) entry which is preliminary data.</text>
</comment>
<feature type="compositionally biased region" description="Polar residues" evidence="1">
    <location>
        <begin position="23"/>
        <end position="44"/>
    </location>
</feature>
<dbReference type="Proteomes" id="UP000289738">
    <property type="component" value="Chromosome B05"/>
</dbReference>
<gene>
    <name evidence="2" type="ORF">Ahy_B05g078157</name>
</gene>
<proteinExistence type="predicted"/>
<keyword evidence="3" id="KW-1185">Reference proteome</keyword>
<evidence type="ECO:0000313" key="2">
    <source>
        <dbReference type="EMBL" id="RYR09752.1"/>
    </source>
</evidence>
<evidence type="ECO:0000313" key="3">
    <source>
        <dbReference type="Proteomes" id="UP000289738"/>
    </source>
</evidence>
<feature type="compositionally biased region" description="Low complexity" evidence="1">
    <location>
        <begin position="8"/>
        <end position="22"/>
    </location>
</feature>
<dbReference type="EMBL" id="SDMP01000015">
    <property type="protein sequence ID" value="RYR09752.1"/>
    <property type="molecule type" value="Genomic_DNA"/>
</dbReference>
<feature type="region of interest" description="Disordered" evidence="1">
    <location>
        <begin position="1"/>
        <end position="52"/>
    </location>
</feature>
<reference evidence="2 3" key="1">
    <citation type="submission" date="2019-01" db="EMBL/GenBank/DDBJ databases">
        <title>Sequencing of cultivated peanut Arachis hypogaea provides insights into genome evolution and oil improvement.</title>
        <authorList>
            <person name="Chen X."/>
        </authorList>
    </citation>
    <scope>NUCLEOTIDE SEQUENCE [LARGE SCALE GENOMIC DNA]</scope>
    <source>
        <strain evidence="3">cv. Fuhuasheng</strain>
        <tissue evidence="2">Leaves</tissue>
    </source>
</reference>